<dbReference type="KEGG" id="vg:16512602"/>
<accession>S4VZA7</accession>
<evidence type="ECO:0000313" key="3">
    <source>
        <dbReference type="Proteomes" id="UP000201566"/>
    </source>
</evidence>
<dbReference type="InterPro" id="IPR036047">
    <property type="entry name" value="F-box-like_dom_sf"/>
</dbReference>
<dbReference type="Gene3D" id="1.20.1280.50">
    <property type="match status" value="1"/>
</dbReference>
<evidence type="ECO:0000313" key="2">
    <source>
        <dbReference type="EMBL" id="AGO83194.1"/>
    </source>
</evidence>
<sequence length="262" mass="29131">MADDMTLAVDVVFDIMTFVDLKTLASLRLVCHQFSTMAIHESVWGRRRQMREQDRLPPTSLLPPGVSEYRHRSPFLNYCFAERITDFLNRLRDHPPHHRYAQLRQSPDLYYFALKPSTNGQHKVGRVNVGYLIRATFENSSPKHALVVSRDPSPSEAPTPIAGGAPVPPTPAPVGGLMVMSLNSDGSGYTTERLANWIQGATSAHFAITRLASETPKCLARAQTLGSMPWDAVKGDVWNDAAFVVFCMIGQYVRPDLINSPP</sequence>
<name>S4VZA7_9VIRU</name>
<dbReference type="EMBL" id="KC977570">
    <property type="protein sequence ID" value="AGO83194.1"/>
    <property type="molecule type" value="Genomic_DNA"/>
</dbReference>
<protein>
    <submittedName>
        <fullName evidence="2">F-box domain containing protein</fullName>
    </submittedName>
</protein>
<gene>
    <name evidence="2" type="ORF">pdul_cds_945</name>
</gene>
<dbReference type="RefSeq" id="YP_008319863.1">
    <property type="nucleotide sequence ID" value="NC_021858.1"/>
</dbReference>
<reference evidence="2 3" key="1">
    <citation type="journal article" date="2013" name="Science">
        <title>Pandoraviruses: amoeba viruses with genomes up to 2.5 Mb reaching that of parasitic eukaryotes.</title>
        <authorList>
            <person name="Philippe N."/>
            <person name="Legendre M."/>
            <person name="Doutre G."/>
            <person name="Coute Y."/>
            <person name="Poirot O."/>
            <person name="Lescot M."/>
            <person name="Arslan D."/>
            <person name="Seltzer V."/>
            <person name="Bertaux L."/>
            <person name="Bruley C."/>
            <person name="Garin J."/>
            <person name="Claverie J.M."/>
            <person name="Abergel C."/>
        </authorList>
    </citation>
    <scope>NUCLEOTIDE SEQUENCE [LARGE SCALE GENOMIC DNA]</scope>
    <source>
        <strain evidence="2">Melbourne</strain>
    </source>
</reference>
<proteinExistence type="predicted"/>
<organism evidence="2 3">
    <name type="scientific">Pandoravirus dulcis</name>
    <dbReference type="NCBI Taxonomy" id="1349409"/>
    <lineage>
        <taxon>Viruses</taxon>
        <taxon>Pandoravirus</taxon>
    </lineage>
</organism>
<dbReference type="GeneID" id="16512602"/>
<dbReference type="Proteomes" id="UP000201566">
    <property type="component" value="Segment"/>
</dbReference>
<dbReference type="SUPFAM" id="SSF81383">
    <property type="entry name" value="F-box domain"/>
    <property type="match status" value="1"/>
</dbReference>
<evidence type="ECO:0000256" key="1">
    <source>
        <dbReference type="SAM" id="MobiDB-lite"/>
    </source>
</evidence>
<feature type="region of interest" description="Disordered" evidence="1">
    <location>
        <begin position="145"/>
        <end position="166"/>
    </location>
</feature>